<dbReference type="OrthoDB" id="4538483at2759"/>
<accession>A0A6A5XTS3</accession>
<sequence>MADSSAVVLKQLSDHLLQIDQDPTTNLDTELLEQCELFTSTSEYRTKIWKETQPLFLQLASLLPKLQQDPTPLTHFIIKLAVPYRFEDIKEVEFEIGLNLEATLFHSLILTLLGKAAAGPSDAAALANRPGVIYAIVRLWLCSPDAGISTQASQLLLSLLRISKDEPGPHPHHEQLYQYGSAPIWKRLFHDSDIYSLYYHYTTFAKLTVTAEPSLAKRDRTIAQARLLEWLPHVGKMDWKAVTSSFNPELERNVGLADDQGLLHYASLKMVDAADDILMHMTLLSFYSDLITAIKDTPHLTNQHSSLSLDFLKDQGIHKQIIEFHTSDSPGLEHSFLSSRTAHYISEYASTYPVDFEQSPEMQSIRQYIHRNISRCEPNDLSVLASMPRATLVPRKSTGLAWNDAVLLDIPISRTNPDALKTLATVFHGPPAEPITFPQPVITSTQRERNVTERVFARLLTALYYSRNTSFFTDIVKHADLIAMKENALAALTLLRSIITSSWDTQASSVVIEENDPIYQQLQQFPKTGVDAVLEPSISGGVLPYLMKPATTFSNLVGGRGDAENAAYQVAMAKFDVLQALGERLEKDGGRQDVIAMIRKRVAEGPWGVGGSAGSRIGTLEL</sequence>
<proteinExistence type="predicted"/>
<gene>
    <name evidence="1" type="ORF">BU24DRAFT_422565</name>
</gene>
<dbReference type="RefSeq" id="XP_033384556.1">
    <property type="nucleotide sequence ID" value="XM_033528018.1"/>
</dbReference>
<dbReference type="EMBL" id="ML978069">
    <property type="protein sequence ID" value="KAF2016217.1"/>
    <property type="molecule type" value="Genomic_DNA"/>
</dbReference>
<organism evidence="1 2">
    <name type="scientific">Aaosphaeria arxii CBS 175.79</name>
    <dbReference type="NCBI Taxonomy" id="1450172"/>
    <lineage>
        <taxon>Eukaryota</taxon>
        <taxon>Fungi</taxon>
        <taxon>Dikarya</taxon>
        <taxon>Ascomycota</taxon>
        <taxon>Pezizomycotina</taxon>
        <taxon>Dothideomycetes</taxon>
        <taxon>Pleosporomycetidae</taxon>
        <taxon>Pleosporales</taxon>
        <taxon>Pleosporales incertae sedis</taxon>
        <taxon>Aaosphaeria</taxon>
    </lineage>
</organism>
<reference evidence="1" key="1">
    <citation type="journal article" date="2020" name="Stud. Mycol.">
        <title>101 Dothideomycetes genomes: a test case for predicting lifestyles and emergence of pathogens.</title>
        <authorList>
            <person name="Haridas S."/>
            <person name="Albert R."/>
            <person name="Binder M."/>
            <person name="Bloem J."/>
            <person name="Labutti K."/>
            <person name="Salamov A."/>
            <person name="Andreopoulos B."/>
            <person name="Baker S."/>
            <person name="Barry K."/>
            <person name="Bills G."/>
            <person name="Bluhm B."/>
            <person name="Cannon C."/>
            <person name="Castanera R."/>
            <person name="Culley D."/>
            <person name="Daum C."/>
            <person name="Ezra D."/>
            <person name="Gonzalez J."/>
            <person name="Henrissat B."/>
            <person name="Kuo A."/>
            <person name="Liang C."/>
            <person name="Lipzen A."/>
            <person name="Lutzoni F."/>
            <person name="Magnuson J."/>
            <person name="Mondo S."/>
            <person name="Nolan M."/>
            <person name="Ohm R."/>
            <person name="Pangilinan J."/>
            <person name="Park H.-J."/>
            <person name="Ramirez L."/>
            <person name="Alfaro M."/>
            <person name="Sun H."/>
            <person name="Tritt A."/>
            <person name="Yoshinaga Y."/>
            <person name="Zwiers L.-H."/>
            <person name="Turgeon B."/>
            <person name="Goodwin S."/>
            <person name="Spatafora J."/>
            <person name="Crous P."/>
            <person name="Grigoriev I."/>
        </authorList>
    </citation>
    <scope>NUCLEOTIDE SEQUENCE</scope>
    <source>
        <strain evidence="1">CBS 175.79</strain>
    </source>
</reference>
<dbReference type="GeneID" id="54285415"/>
<name>A0A6A5XTS3_9PLEO</name>
<keyword evidence="2" id="KW-1185">Reference proteome</keyword>
<dbReference type="Proteomes" id="UP000799778">
    <property type="component" value="Unassembled WGS sequence"/>
</dbReference>
<protein>
    <submittedName>
        <fullName evidence="1">Uncharacterized protein</fullName>
    </submittedName>
</protein>
<evidence type="ECO:0000313" key="1">
    <source>
        <dbReference type="EMBL" id="KAF2016217.1"/>
    </source>
</evidence>
<evidence type="ECO:0000313" key="2">
    <source>
        <dbReference type="Proteomes" id="UP000799778"/>
    </source>
</evidence>
<dbReference type="AlphaFoldDB" id="A0A6A5XTS3"/>